<organism evidence="2 3">
    <name type="scientific">Desulfosporosinus fructosivorans</name>
    <dbReference type="NCBI Taxonomy" id="2018669"/>
    <lineage>
        <taxon>Bacteria</taxon>
        <taxon>Bacillati</taxon>
        <taxon>Bacillota</taxon>
        <taxon>Clostridia</taxon>
        <taxon>Eubacteriales</taxon>
        <taxon>Desulfitobacteriaceae</taxon>
        <taxon>Desulfosporosinus</taxon>
    </lineage>
</organism>
<name>A0A4Z0R2T1_9FIRM</name>
<dbReference type="OrthoDB" id="1935713at2"/>
<feature type="signal peptide" evidence="1">
    <location>
        <begin position="1"/>
        <end position="26"/>
    </location>
</feature>
<dbReference type="Proteomes" id="UP000298460">
    <property type="component" value="Unassembled WGS sequence"/>
</dbReference>
<reference evidence="2 3" key="1">
    <citation type="submission" date="2019-03" db="EMBL/GenBank/DDBJ databases">
        <title>Draft Genome Sequence of Desulfosporosinus fructosivorans Strain 63.6F, Isolated from Marine Sediment in the Baltic Sea.</title>
        <authorList>
            <person name="Hausmann B."/>
            <person name="Vandieken V."/>
            <person name="Pjevac P."/>
            <person name="Schreck K."/>
            <person name="Herbold C.W."/>
            <person name="Loy A."/>
        </authorList>
    </citation>
    <scope>NUCLEOTIDE SEQUENCE [LARGE SCALE GENOMIC DNA]</scope>
    <source>
        <strain evidence="2 3">63.6F</strain>
    </source>
</reference>
<feature type="chain" id="PRO_5039408457" description="Lipoprotein" evidence="1">
    <location>
        <begin position="27"/>
        <end position="253"/>
    </location>
</feature>
<evidence type="ECO:0000313" key="2">
    <source>
        <dbReference type="EMBL" id="TGE37382.1"/>
    </source>
</evidence>
<keyword evidence="1" id="KW-0732">Signal</keyword>
<keyword evidence="3" id="KW-1185">Reference proteome</keyword>
<dbReference type="EMBL" id="SPQQ01000005">
    <property type="protein sequence ID" value="TGE37382.1"/>
    <property type="molecule type" value="Genomic_DNA"/>
</dbReference>
<protein>
    <recommendedName>
        <fullName evidence="4">Lipoprotein</fullName>
    </recommendedName>
</protein>
<proteinExistence type="predicted"/>
<evidence type="ECO:0000256" key="1">
    <source>
        <dbReference type="SAM" id="SignalP"/>
    </source>
</evidence>
<dbReference type="RefSeq" id="WP_135548497.1">
    <property type="nucleotide sequence ID" value="NZ_SPQQ01000005.1"/>
</dbReference>
<evidence type="ECO:0000313" key="3">
    <source>
        <dbReference type="Proteomes" id="UP000298460"/>
    </source>
</evidence>
<comment type="caution">
    <text evidence="2">The sequence shown here is derived from an EMBL/GenBank/DDBJ whole genome shotgun (WGS) entry which is preliminary data.</text>
</comment>
<accession>A0A4Z0R2T1</accession>
<gene>
    <name evidence="2" type="ORF">E4K67_16255</name>
</gene>
<dbReference type="PROSITE" id="PS51257">
    <property type="entry name" value="PROKAR_LIPOPROTEIN"/>
    <property type="match status" value="1"/>
</dbReference>
<evidence type="ECO:0008006" key="4">
    <source>
        <dbReference type="Google" id="ProtNLM"/>
    </source>
</evidence>
<dbReference type="AlphaFoldDB" id="A0A4Z0R2T1"/>
<sequence>MKRHVSTVLMCLILLLTCFVTLTGCGSDSPAADSKTAEADKKVETKKNPKELIVGKWSTDGGSIEFNSKGEAIVTESGERSQFTYKATSEGKNGGKDSIKVSLTDSDKQSSSETITFLDDNTIEIGGTEFKRAGTVSTNTNTNAESGKGKSVTTANAAIARVIKLLGNGNNKYSFELDHEDQVIPDGKGNYNANRDNGKVANGIDCYIIRVYTEEKQGDSISQDNIGWYFVSKSTGEVYEMKDPYEQELKMLN</sequence>